<evidence type="ECO:0000313" key="1">
    <source>
        <dbReference type="EMBL" id="PWK17178.1"/>
    </source>
</evidence>
<organism evidence="1 2">
    <name type="scientific">Arcicella aurantiaca</name>
    <dbReference type="NCBI Taxonomy" id="591202"/>
    <lineage>
        <taxon>Bacteria</taxon>
        <taxon>Pseudomonadati</taxon>
        <taxon>Bacteroidota</taxon>
        <taxon>Cytophagia</taxon>
        <taxon>Cytophagales</taxon>
        <taxon>Flectobacillaceae</taxon>
        <taxon>Arcicella</taxon>
    </lineage>
</organism>
<proteinExistence type="predicted"/>
<comment type="caution">
    <text evidence="1">The sequence shown here is derived from an EMBL/GenBank/DDBJ whole genome shotgun (WGS) entry which is preliminary data.</text>
</comment>
<gene>
    <name evidence="1" type="ORF">LV89_04464</name>
</gene>
<protein>
    <submittedName>
        <fullName evidence="1">Uncharacterized protein</fullName>
    </submittedName>
</protein>
<reference evidence="1 2" key="1">
    <citation type="submission" date="2018-05" db="EMBL/GenBank/DDBJ databases">
        <title>Genomic Encyclopedia of Archaeal and Bacterial Type Strains, Phase II (KMG-II): from individual species to whole genera.</title>
        <authorList>
            <person name="Goeker M."/>
        </authorList>
    </citation>
    <scope>NUCLEOTIDE SEQUENCE [LARGE SCALE GENOMIC DNA]</scope>
    <source>
        <strain evidence="1 2">DSM 22214</strain>
    </source>
</reference>
<accession>A0A316DHQ8</accession>
<evidence type="ECO:0000313" key="2">
    <source>
        <dbReference type="Proteomes" id="UP000245489"/>
    </source>
</evidence>
<keyword evidence="2" id="KW-1185">Reference proteome</keyword>
<dbReference type="Proteomes" id="UP000245489">
    <property type="component" value="Unassembled WGS sequence"/>
</dbReference>
<dbReference type="AlphaFoldDB" id="A0A316DHQ8"/>
<sequence>MISKGGKTCVAYFISNWFKNFNIDSVSIEDYNISLNFINILA</sequence>
<dbReference type="EMBL" id="QGGO01000037">
    <property type="protein sequence ID" value="PWK17178.1"/>
    <property type="molecule type" value="Genomic_DNA"/>
</dbReference>
<name>A0A316DHQ8_9BACT</name>